<dbReference type="EC" id="3.1.3.16" evidence="2"/>
<evidence type="ECO:0000256" key="12">
    <source>
        <dbReference type="ARBA" id="ARBA00058752"/>
    </source>
</evidence>
<dbReference type="Pfam" id="PF07228">
    <property type="entry name" value="SpoIIE"/>
    <property type="match status" value="1"/>
</dbReference>
<evidence type="ECO:0000313" key="18">
    <source>
        <dbReference type="Proteomes" id="UP000447833"/>
    </source>
</evidence>
<comment type="catalytic activity">
    <reaction evidence="10">
        <text>O-phospho-L-seryl-[protein] + H2O = L-seryl-[protein] + phosphate</text>
        <dbReference type="Rhea" id="RHEA:20629"/>
        <dbReference type="Rhea" id="RHEA-COMP:9863"/>
        <dbReference type="Rhea" id="RHEA-COMP:11604"/>
        <dbReference type="ChEBI" id="CHEBI:15377"/>
        <dbReference type="ChEBI" id="CHEBI:29999"/>
        <dbReference type="ChEBI" id="CHEBI:43474"/>
        <dbReference type="ChEBI" id="CHEBI:83421"/>
        <dbReference type="EC" id="3.1.3.16"/>
    </reaction>
</comment>
<evidence type="ECO:0000256" key="9">
    <source>
        <dbReference type="ARBA" id="ARBA00023136"/>
    </source>
</evidence>
<dbReference type="Proteomes" id="UP000447833">
    <property type="component" value="Unassembled WGS sequence"/>
</dbReference>
<organism evidence="17 18">
    <name type="scientific">Guptibacillus hwajinpoensis</name>
    <dbReference type="NCBI Taxonomy" id="208199"/>
    <lineage>
        <taxon>Bacteria</taxon>
        <taxon>Bacillati</taxon>
        <taxon>Bacillota</taxon>
        <taxon>Bacilli</taxon>
        <taxon>Bacillales</taxon>
        <taxon>Guptibacillaceae</taxon>
        <taxon>Guptibacillus</taxon>
    </lineage>
</organism>
<dbReference type="Pfam" id="PF19732">
    <property type="entry name" value="SpoIIE_N"/>
    <property type="match status" value="1"/>
</dbReference>
<dbReference type="SUPFAM" id="SSF81606">
    <property type="entry name" value="PP2C-like"/>
    <property type="match status" value="1"/>
</dbReference>
<name>A0A845F5E5_9BACL</name>
<dbReference type="InterPro" id="IPR014221">
    <property type="entry name" value="SpoII_E"/>
</dbReference>
<keyword evidence="9 15" id="KW-0472">Membrane</keyword>
<dbReference type="SMART" id="SM00331">
    <property type="entry name" value="PP2C_SIG"/>
    <property type="match status" value="1"/>
</dbReference>
<protein>
    <recommendedName>
        <fullName evidence="13">Stage II sporulation protein E</fullName>
        <ecNumber evidence="2">3.1.3.16</ecNumber>
    </recommendedName>
</protein>
<accession>A0A845F5E5</accession>
<evidence type="ECO:0000256" key="7">
    <source>
        <dbReference type="ARBA" id="ARBA00022969"/>
    </source>
</evidence>
<keyword evidence="3" id="KW-1003">Cell membrane</keyword>
<comment type="function">
    <text evidence="12">Normally needed for pro-sigma E processing during sporulation but can be bypassed in vegetative cells. Activates SpoIIAA by dephosphorylation.</text>
</comment>
<keyword evidence="4 15" id="KW-0812">Transmembrane</keyword>
<keyword evidence="7" id="KW-0749">Sporulation</keyword>
<dbReference type="FunFam" id="3.60.40.10:FF:000100">
    <property type="entry name" value="Stage II sporulation protein E"/>
    <property type="match status" value="1"/>
</dbReference>
<dbReference type="PANTHER" id="PTHR43156:SF2">
    <property type="entry name" value="STAGE II SPORULATION PROTEIN E"/>
    <property type="match status" value="1"/>
</dbReference>
<evidence type="ECO:0000256" key="10">
    <source>
        <dbReference type="ARBA" id="ARBA00047761"/>
    </source>
</evidence>
<reference evidence="17 18" key="1">
    <citation type="submission" date="2019-11" db="EMBL/GenBank/DDBJ databases">
        <title>Genome sequences of 17 halophilic strains isolated from different environments.</title>
        <authorList>
            <person name="Furrow R.E."/>
        </authorList>
    </citation>
    <scope>NUCLEOTIDE SEQUENCE [LARGE SCALE GENOMIC DNA]</scope>
    <source>
        <strain evidence="17 18">22506_14_FS</strain>
    </source>
</reference>
<evidence type="ECO:0000256" key="14">
    <source>
        <dbReference type="SAM" id="Coils"/>
    </source>
</evidence>
<dbReference type="NCBIfam" id="TIGR02865">
    <property type="entry name" value="spore_II_E"/>
    <property type="match status" value="1"/>
</dbReference>
<keyword evidence="8 15" id="KW-1133">Transmembrane helix</keyword>
<dbReference type="InterPro" id="IPR001932">
    <property type="entry name" value="PPM-type_phosphatase-like_dom"/>
</dbReference>
<feature type="transmembrane region" description="Helical" evidence="15">
    <location>
        <begin position="191"/>
        <end position="211"/>
    </location>
</feature>
<evidence type="ECO:0000256" key="8">
    <source>
        <dbReference type="ARBA" id="ARBA00022989"/>
    </source>
</evidence>
<comment type="caution">
    <text evidence="17">The sequence shown here is derived from an EMBL/GenBank/DDBJ whole genome shotgun (WGS) entry which is preliminary data.</text>
</comment>
<comment type="subcellular location">
    <subcellularLocation>
        <location evidence="1">Cell membrane</location>
        <topology evidence="1">Multi-pass membrane protein</topology>
    </subcellularLocation>
</comment>
<dbReference type="EMBL" id="WMEY01000012">
    <property type="protein sequence ID" value="MYL65934.1"/>
    <property type="molecule type" value="Genomic_DNA"/>
</dbReference>
<dbReference type="AlphaFoldDB" id="A0A845F5E5"/>
<dbReference type="PANTHER" id="PTHR43156">
    <property type="entry name" value="STAGE II SPORULATION PROTEIN E-RELATED"/>
    <property type="match status" value="1"/>
</dbReference>
<evidence type="ECO:0000259" key="16">
    <source>
        <dbReference type="PROSITE" id="PS51746"/>
    </source>
</evidence>
<dbReference type="GO" id="GO:0005886">
    <property type="term" value="C:plasma membrane"/>
    <property type="evidence" value="ECO:0007669"/>
    <property type="project" value="UniProtKB-SubCell"/>
</dbReference>
<evidence type="ECO:0000256" key="3">
    <source>
        <dbReference type="ARBA" id="ARBA00022475"/>
    </source>
</evidence>
<dbReference type="InterPro" id="IPR036457">
    <property type="entry name" value="PPM-type-like_dom_sf"/>
</dbReference>
<evidence type="ECO:0000256" key="1">
    <source>
        <dbReference type="ARBA" id="ARBA00004651"/>
    </source>
</evidence>
<dbReference type="InterPro" id="IPR052016">
    <property type="entry name" value="Bact_Sigma-Reg"/>
</dbReference>
<feature type="transmembrane region" description="Helical" evidence="15">
    <location>
        <begin position="152"/>
        <end position="179"/>
    </location>
</feature>
<evidence type="ECO:0000256" key="15">
    <source>
        <dbReference type="SAM" id="Phobius"/>
    </source>
</evidence>
<proteinExistence type="predicted"/>
<feature type="transmembrane region" description="Helical" evidence="15">
    <location>
        <begin position="277"/>
        <end position="294"/>
    </location>
</feature>
<feature type="transmembrane region" description="Helical" evidence="15">
    <location>
        <begin position="79"/>
        <end position="109"/>
    </location>
</feature>
<evidence type="ECO:0000256" key="13">
    <source>
        <dbReference type="ARBA" id="ARBA00074959"/>
    </source>
</evidence>
<dbReference type="SMART" id="SM00332">
    <property type="entry name" value="PP2Cc"/>
    <property type="match status" value="1"/>
</dbReference>
<feature type="domain" description="PPM-type phosphatase" evidence="16">
    <location>
        <begin position="591"/>
        <end position="801"/>
    </location>
</feature>
<feature type="transmembrane region" description="Helical" evidence="15">
    <location>
        <begin position="121"/>
        <end position="140"/>
    </location>
</feature>
<evidence type="ECO:0000256" key="2">
    <source>
        <dbReference type="ARBA" id="ARBA00013081"/>
    </source>
</evidence>
<evidence type="ECO:0000256" key="6">
    <source>
        <dbReference type="ARBA" id="ARBA00022912"/>
    </source>
</evidence>
<dbReference type="Gene3D" id="3.60.40.10">
    <property type="entry name" value="PPM-type phosphatase domain"/>
    <property type="match status" value="1"/>
</dbReference>
<sequence>MKAGGGMQSELVMERSKSRVGKWIHGTKSRLETILFQRGLLLFVIGFLLGRAVILTQVTPFAIPFFGAVFFLRRERAPMIIAALLAGAISTSNLQNTAFIMCGILVFLIINRFVKLSSLSLVKTLPILVFATSMIGRLILSLLTERTLANTNWILAAVEGALGMILTIIFIQSIPVLSIKKRTQALKNEEIISFIILLATMLTGTIGWVVYGFSIENILSRYLVLIFAYVGGAAIGSTVGVVTGLILALANVASLYQMSMLAFSGLLGGLLKDGRKIGVGMGLLIGTLLIALYGSGPEFLYPNLMESVIAVLLFFFTPSKVTSQLSKYIPGTVEHANEQQQYLRKVRDVTANRVEQFSNLFQALSSSFTDSDVQADDQSEREVDYFLSHVTEKTCQNCFKKETCWAKNFDATYGYMTGIMEELEQTTELTNYSLKRDFDKHCIKANKVIDIIGKEMSHYHANRLLKKQVRESRKIVADQLRGVSHVMGDFAREIQKERDNLHQQEEQIMDAIQSMGLEVGQVEIYCLDEGNVDIEMKIPACGGRGEGEKVIAPMLSDILKENIIVKREVCAEHEHDTCHLYFGSAKDFVIETGVANAAKGGAWLSGDSHSTIELGAGKYAIAISDGMGNGERAHQESTETIQLLQKILHSGIDETVAIKSVNSVLSLRNTDEMFSTLDLAMIDLQDASAKFLKIGSIPSFIKRGDRVMMVESGNLPMGIIPEFDVEVVSEQLKAGDLLIMMSDGIYEGVKNIENPEFWMKRKIRELDTDKPQEIADLIMEEVIRTEYGRIDDDMTIVVARIKRNIPKWSTIPIYSAPSFRKKKAQ</sequence>
<keyword evidence="6" id="KW-0904">Protein phosphatase</keyword>
<dbReference type="GO" id="GO:0030435">
    <property type="term" value="P:sporulation resulting in formation of a cellular spore"/>
    <property type="evidence" value="ECO:0007669"/>
    <property type="project" value="UniProtKB-KW"/>
</dbReference>
<comment type="catalytic activity">
    <reaction evidence="11">
        <text>O-phospho-L-threonyl-[protein] + H2O = L-threonyl-[protein] + phosphate</text>
        <dbReference type="Rhea" id="RHEA:47004"/>
        <dbReference type="Rhea" id="RHEA-COMP:11060"/>
        <dbReference type="Rhea" id="RHEA-COMP:11605"/>
        <dbReference type="ChEBI" id="CHEBI:15377"/>
        <dbReference type="ChEBI" id="CHEBI:30013"/>
        <dbReference type="ChEBI" id="CHEBI:43474"/>
        <dbReference type="ChEBI" id="CHEBI:61977"/>
        <dbReference type="EC" id="3.1.3.16"/>
    </reaction>
</comment>
<feature type="transmembrane region" description="Helical" evidence="15">
    <location>
        <begin position="223"/>
        <end position="256"/>
    </location>
</feature>
<dbReference type="PROSITE" id="PS51746">
    <property type="entry name" value="PPM_2"/>
    <property type="match status" value="1"/>
</dbReference>
<dbReference type="InterPro" id="IPR045768">
    <property type="entry name" value="SpoIIE_N"/>
</dbReference>
<evidence type="ECO:0000313" key="17">
    <source>
        <dbReference type="EMBL" id="MYL65934.1"/>
    </source>
</evidence>
<keyword evidence="5 17" id="KW-0378">Hydrolase</keyword>
<dbReference type="GO" id="GO:0004722">
    <property type="term" value="F:protein serine/threonine phosphatase activity"/>
    <property type="evidence" value="ECO:0007669"/>
    <property type="project" value="UniProtKB-EC"/>
</dbReference>
<evidence type="ECO:0000256" key="5">
    <source>
        <dbReference type="ARBA" id="ARBA00022801"/>
    </source>
</evidence>
<keyword evidence="14" id="KW-0175">Coiled coil</keyword>
<gene>
    <name evidence="17" type="primary">spoIIE</name>
    <name evidence="17" type="ORF">GLW07_21555</name>
</gene>
<feature type="coiled-coil region" evidence="14">
    <location>
        <begin position="487"/>
        <end position="514"/>
    </location>
</feature>
<feature type="transmembrane region" description="Helical" evidence="15">
    <location>
        <begin position="40"/>
        <end position="73"/>
    </location>
</feature>
<evidence type="ECO:0000256" key="4">
    <source>
        <dbReference type="ARBA" id="ARBA00022692"/>
    </source>
</evidence>
<evidence type="ECO:0000256" key="11">
    <source>
        <dbReference type="ARBA" id="ARBA00048336"/>
    </source>
</evidence>